<evidence type="ECO:0000256" key="1">
    <source>
        <dbReference type="ARBA" id="ARBA00001933"/>
    </source>
</evidence>
<dbReference type="AlphaFoldDB" id="A0AAW8EID8"/>
<dbReference type="EMBL" id="JAUSRV010000008">
    <property type="protein sequence ID" value="MDP9972209.1"/>
    <property type="molecule type" value="Genomic_DNA"/>
</dbReference>
<dbReference type="FunFam" id="3.40.640.10:FF:000046">
    <property type="entry name" value="Cystathionine gamma-lyase"/>
    <property type="match status" value="1"/>
</dbReference>
<dbReference type="InterPro" id="IPR015421">
    <property type="entry name" value="PyrdxlP-dep_Trfase_major"/>
</dbReference>
<organism evidence="5 6">
    <name type="scientific">Variovorax paradoxus</name>
    <dbReference type="NCBI Taxonomy" id="34073"/>
    <lineage>
        <taxon>Bacteria</taxon>
        <taxon>Pseudomonadati</taxon>
        <taxon>Pseudomonadota</taxon>
        <taxon>Betaproteobacteria</taxon>
        <taxon>Burkholderiales</taxon>
        <taxon>Comamonadaceae</taxon>
        <taxon>Variovorax</taxon>
    </lineage>
</organism>
<dbReference type="GO" id="GO:0030170">
    <property type="term" value="F:pyridoxal phosphate binding"/>
    <property type="evidence" value="ECO:0007669"/>
    <property type="project" value="InterPro"/>
</dbReference>
<dbReference type="InterPro" id="IPR000277">
    <property type="entry name" value="Cys/Met-Metab_PyrdxlP-dep_enz"/>
</dbReference>
<dbReference type="GO" id="GO:0019346">
    <property type="term" value="P:transsulfuration"/>
    <property type="evidence" value="ECO:0007669"/>
    <property type="project" value="InterPro"/>
</dbReference>
<evidence type="ECO:0000313" key="5">
    <source>
        <dbReference type="EMBL" id="MDP9972209.1"/>
    </source>
</evidence>
<proteinExistence type="inferred from homology"/>
<dbReference type="Pfam" id="PF01053">
    <property type="entry name" value="Cys_Met_Meta_PP"/>
    <property type="match status" value="1"/>
</dbReference>
<reference evidence="5" key="1">
    <citation type="submission" date="2023-07" db="EMBL/GenBank/DDBJ databases">
        <title>Sorghum-associated microbial communities from plants grown in Nebraska, USA.</title>
        <authorList>
            <person name="Schachtman D."/>
        </authorList>
    </citation>
    <scope>NUCLEOTIDE SEQUENCE</scope>
    <source>
        <strain evidence="5">DS3315</strain>
    </source>
</reference>
<dbReference type="PANTHER" id="PTHR11808">
    <property type="entry name" value="TRANS-SULFURATION ENZYME FAMILY MEMBER"/>
    <property type="match status" value="1"/>
</dbReference>
<evidence type="ECO:0000256" key="4">
    <source>
        <dbReference type="RuleBase" id="RU362118"/>
    </source>
</evidence>
<evidence type="ECO:0000256" key="3">
    <source>
        <dbReference type="PIRSR" id="PIRSR001434-2"/>
    </source>
</evidence>
<dbReference type="InterPro" id="IPR015424">
    <property type="entry name" value="PyrdxlP-dep_Trfase"/>
</dbReference>
<feature type="modified residue" description="N6-(pyridoxal phosphate)lysine" evidence="3">
    <location>
        <position position="212"/>
    </location>
</feature>
<dbReference type="Proteomes" id="UP001224845">
    <property type="component" value="Unassembled WGS sequence"/>
</dbReference>
<dbReference type="GO" id="GO:0005737">
    <property type="term" value="C:cytoplasm"/>
    <property type="evidence" value="ECO:0007669"/>
    <property type="project" value="TreeGrafter"/>
</dbReference>
<comment type="similarity">
    <text evidence="4">Belongs to the trans-sulfuration enzymes family.</text>
</comment>
<keyword evidence="5" id="KW-0456">Lyase</keyword>
<name>A0AAW8EID8_VARPD</name>
<dbReference type="CDD" id="cd00614">
    <property type="entry name" value="CGS_like"/>
    <property type="match status" value="1"/>
</dbReference>
<dbReference type="InterPro" id="IPR015422">
    <property type="entry name" value="PyrdxlP-dep_Trfase_small"/>
</dbReference>
<dbReference type="PANTHER" id="PTHR11808:SF80">
    <property type="entry name" value="CYSTATHIONINE GAMMA-LYASE"/>
    <property type="match status" value="1"/>
</dbReference>
<dbReference type="PIRSF" id="PIRSF001434">
    <property type="entry name" value="CGS"/>
    <property type="match status" value="1"/>
</dbReference>
<keyword evidence="2 3" id="KW-0663">Pyridoxal phosphate</keyword>
<dbReference type="SUPFAM" id="SSF53383">
    <property type="entry name" value="PLP-dependent transferases"/>
    <property type="match status" value="1"/>
</dbReference>
<protein>
    <submittedName>
        <fullName evidence="5">Methionine-gamma-lyase</fullName>
        <ecNumber evidence="5">4.4.1.11</ecNumber>
    </submittedName>
</protein>
<dbReference type="RefSeq" id="WP_307594812.1">
    <property type="nucleotide sequence ID" value="NZ_JAUSRV010000008.1"/>
</dbReference>
<comment type="cofactor">
    <cofactor evidence="1 4">
        <name>pyridoxal 5'-phosphate</name>
        <dbReference type="ChEBI" id="CHEBI:597326"/>
    </cofactor>
</comment>
<evidence type="ECO:0000313" key="6">
    <source>
        <dbReference type="Proteomes" id="UP001224845"/>
    </source>
</evidence>
<dbReference type="Gene3D" id="3.90.1150.10">
    <property type="entry name" value="Aspartate Aminotransferase, domain 1"/>
    <property type="match status" value="1"/>
</dbReference>
<gene>
    <name evidence="5" type="ORF">J2W39_003451</name>
</gene>
<dbReference type="EC" id="4.4.1.11" evidence="5"/>
<dbReference type="GO" id="GO:0018826">
    <property type="term" value="F:methionine gamma-lyase activity"/>
    <property type="evidence" value="ECO:0007669"/>
    <property type="project" value="UniProtKB-EC"/>
</dbReference>
<sequence length="401" mass="43347">MNEDSQGLGFQTRALHHGHDRSDPYGAVSPPIYMTSTFAFDNTAEAAAVFSGESERYVYGRQHNPTQHLLETRLAELEGAEAALATGSGMGAICSTLLTLLSAGDELIVHHTMYSTATSLVDEGLPRFGVKVTKVDLTRPENLKEALSDRTRLVYFETPVNPTAQLLNIKELAEVAHSRPGVRLLVDSTFGSPALQRPIEHGADLVVHSMTKYINGHGDLLAGVVLGDLPTIKRIRSEGLKYMTGATLSPMLCFLVLRGLKTLTLRMRQHSESALKVARMLDAHPAVKLVRYAYLEGSPDRPLGLSQMSAGGGMLSFELHAGGDGAIVMIDRLKLISRAISLGDTETLITHPGTLILARQKVEPAARLSVGVTMDLIRLSVGLEDVDDILADLRQALDALQ</sequence>
<accession>A0AAW8EID8</accession>
<comment type="caution">
    <text evidence="5">The sequence shown here is derived from an EMBL/GenBank/DDBJ whole genome shotgun (WGS) entry which is preliminary data.</text>
</comment>
<dbReference type="Gene3D" id="3.40.640.10">
    <property type="entry name" value="Type I PLP-dependent aspartate aminotransferase-like (Major domain)"/>
    <property type="match status" value="1"/>
</dbReference>
<evidence type="ECO:0000256" key="2">
    <source>
        <dbReference type="ARBA" id="ARBA00022898"/>
    </source>
</evidence>